<dbReference type="PANTHER" id="PTHR45138:SF9">
    <property type="entry name" value="DIGUANYLATE CYCLASE DGCM-RELATED"/>
    <property type="match status" value="1"/>
</dbReference>
<dbReference type="Proteomes" id="UP001152467">
    <property type="component" value="Unassembled WGS sequence"/>
</dbReference>
<dbReference type="InterPro" id="IPR011006">
    <property type="entry name" value="CheY-like_superfamily"/>
</dbReference>
<keyword evidence="4" id="KW-0597">Phosphoprotein</keyword>
<evidence type="ECO:0000256" key="4">
    <source>
        <dbReference type="PROSITE-ProRule" id="PRU00169"/>
    </source>
</evidence>
<name>A0A9W4QR00_9GAMM</name>
<evidence type="ECO:0000259" key="6">
    <source>
        <dbReference type="PROSITE" id="PS50887"/>
    </source>
</evidence>
<evidence type="ECO:0000256" key="2">
    <source>
        <dbReference type="ARBA" id="ARBA00012528"/>
    </source>
</evidence>
<dbReference type="SUPFAM" id="SSF55073">
    <property type="entry name" value="Nucleotide cyclase"/>
    <property type="match status" value="1"/>
</dbReference>
<comment type="catalytic activity">
    <reaction evidence="3">
        <text>2 GTP = 3',3'-c-di-GMP + 2 diphosphate</text>
        <dbReference type="Rhea" id="RHEA:24898"/>
        <dbReference type="ChEBI" id="CHEBI:33019"/>
        <dbReference type="ChEBI" id="CHEBI:37565"/>
        <dbReference type="ChEBI" id="CHEBI:58805"/>
        <dbReference type="EC" id="2.7.7.65"/>
    </reaction>
</comment>
<dbReference type="Gene3D" id="3.40.50.2300">
    <property type="match status" value="2"/>
</dbReference>
<protein>
    <recommendedName>
        <fullName evidence="2">diguanylate cyclase</fullName>
        <ecNumber evidence="2">2.7.7.65</ecNumber>
    </recommendedName>
</protein>
<feature type="domain" description="Response regulatory" evidence="5">
    <location>
        <begin position="124"/>
        <end position="241"/>
    </location>
</feature>
<sequence>MTHRILIIEDTPAIARVQKHIAISCGYEAHVAQSLEQAEALINKHQYFCAVVDFILPDAPNGEAIPVTIKAEIPTIVMTGNIDNQTRETVDKYPVIDYITKENKQAYHYLKKQLARLPRNEDVKVLVVEDSRHARMYISSLLYRHKYQVLEAVDGVDALEVLQQNPDVSVIIADNEMPRMNGDELCAEIRRLYSNEDKVIIGVSGSNSPHLSARFLKSGANDYLRKPFNAEEFYCRLSLNVDMLDHIATIRLQANTDYLTKLPNRRYFFGQANQAQKIRTVKQQISQVAMIDIDHFKRINDDHGHDAGDDVLVAIAKTFDKFFANELVARLGGEEFVIYFLHNSSEENLESLKKFRQYIELNSSSFTPHKIPFTISIGLVSKHEPIIDELLKEADKKLYEAKELGRNKVVS</sequence>
<dbReference type="EMBL" id="CAMAPC010000001">
    <property type="protein sequence ID" value="CAH9049621.1"/>
    <property type="molecule type" value="Genomic_DNA"/>
</dbReference>
<feature type="domain" description="GGDEF" evidence="6">
    <location>
        <begin position="284"/>
        <end position="411"/>
    </location>
</feature>
<evidence type="ECO:0000313" key="10">
    <source>
        <dbReference type="Proteomes" id="UP001152485"/>
    </source>
</evidence>
<dbReference type="RefSeq" id="WP_261591584.1">
    <property type="nucleotide sequence ID" value="NZ_CAMAPC010000001.1"/>
</dbReference>
<keyword evidence="9" id="KW-1185">Reference proteome</keyword>
<dbReference type="AlphaFoldDB" id="A0A9W4QR00"/>
<evidence type="ECO:0000313" key="8">
    <source>
        <dbReference type="EMBL" id="CAH9051345.1"/>
    </source>
</evidence>
<dbReference type="PROSITE" id="PS50887">
    <property type="entry name" value="GGDEF"/>
    <property type="match status" value="1"/>
</dbReference>
<dbReference type="GO" id="GO:0000160">
    <property type="term" value="P:phosphorelay signal transduction system"/>
    <property type="evidence" value="ECO:0007669"/>
    <property type="project" value="InterPro"/>
</dbReference>
<proteinExistence type="predicted"/>
<dbReference type="PANTHER" id="PTHR45138">
    <property type="entry name" value="REGULATORY COMPONENTS OF SENSORY TRANSDUCTION SYSTEM"/>
    <property type="match status" value="1"/>
</dbReference>
<dbReference type="Gene3D" id="3.30.70.270">
    <property type="match status" value="1"/>
</dbReference>
<dbReference type="PROSITE" id="PS50110">
    <property type="entry name" value="RESPONSE_REGULATORY"/>
    <property type="match status" value="2"/>
</dbReference>
<evidence type="ECO:0000313" key="7">
    <source>
        <dbReference type="EMBL" id="CAH9049621.1"/>
    </source>
</evidence>
<dbReference type="InterPro" id="IPR043128">
    <property type="entry name" value="Rev_trsase/Diguanyl_cyclase"/>
</dbReference>
<dbReference type="SMART" id="SM00448">
    <property type="entry name" value="REC"/>
    <property type="match status" value="2"/>
</dbReference>
<evidence type="ECO:0000256" key="1">
    <source>
        <dbReference type="ARBA" id="ARBA00001946"/>
    </source>
</evidence>
<gene>
    <name evidence="7" type="primary">pleD_1</name>
    <name evidence="7" type="ORF">PSECIP111854_00267</name>
    <name evidence="8" type="ORF">PSECIP111951_00373</name>
</gene>
<evidence type="ECO:0000259" key="5">
    <source>
        <dbReference type="PROSITE" id="PS50110"/>
    </source>
</evidence>
<dbReference type="InterPro" id="IPR050469">
    <property type="entry name" value="Diguanylate_Cyclase"/>
</dbReference>
<dbReference type="Pfam" id="PF00072">
    <property type="entry name" value="Response_reg"/>
    <property type="match status" value="2"/>
</dbReference>
<dbReference type="InterPro" id="IPR029787">
    <property type="entry name" value="Nucleotide_cyclase"/>
</dbReference>
<dbReference type="CDD" id="cd01949">
    <property type="entry name" value="GGDEF"/>
    <property type="match status" value="1"/>
</dbReference>
<dbReference type="Proteomes" id="UP001152485">
    <property type="component" value="Unassembled WGS sequence"/>
</dbReference>
<dbReference type="GO" id="GO:0005886">
    <property type="term" value="C:plasma membrane"/>
    <property type="evidence" value="ECO:0007669"/>
    <property type="project" value="TreeGrafter"/>
</dbReference>
<comment type="caution">
    <text evidence="7">The sequence shown here is derived from an EMBL/GenBank/DDBJ whole genome shotgun (WGS) entry which is preliminary data.</text>
</comment>
<dbReference type="EC" id="2.7.7.65" evidence="2"/>
<dbReference type="EMBL" id="CAMAPD010000002">
    <property type="protein sequence ID" value="CAH9051345.1"/>
    <property type="molecule type" value="Genomic_DNA"/>
</dbReference>
<organism evidence="7 9">
    <name type="scientific">Pseudoalteromonas holothuriae</name>
    <dbReference type="NCBI Taxonomy" id="2963714"/>
    <lineage>
        <taxon>Bacteria</taxon>
        <taxon>Pseudomonadati</taxon>
        <taxon>Pseudomonadota</taxon>
        <taxon>Gammaproteobacteria</taxon>
        <taxon>Alteromonadales</taxon>
        <taxon>Pseudoalteromonadaceae</taxon>
        <taxon>Pseudoalteromonas</taxon>
    </lineage>
</organism>
<feature type="modified residue" description="4-aspartylphosphate" evidence="4">
    <location>
        <position position="53"/>
    </location>
</feature>
<dbReference type="SUPFAM" id="SSF52172">
    <property type="entry name" value="CheY-like"/>
    <property type="match status" value="2"/>
</dbReference>
<evidence type="ECO:0000256" key="3">
    <source>
        <dbReference type="ARBA" id="ARBA00034247"/>
    </source>
</evidence>
<feature type="domain" description="Response regulatory" evidence="5">
    <location>
        <begin position="4"/>
        <end position="116"/>
    </location>
</feature>
<reference evidence="7 10" key="1">
    <citation type="submission" date="2022-07" db="EMBL/GenBank/DDBJ databases">
        <authorList>
            <person name="Criscuolo A."/>
        </authorList>
    </citation>
    <scope>NUCLEOTIDE SEQUENCE</scope>
    <source>
        <strain evidence="10">CIP 111951</strain>
        <strain evidence="7">CIP111854</strain>
        <strain evidence="8">CIP111951</strain>
    </source>
</reference>
<dbReference type="InterPro" id="IPR001789">
    <property type="entry name" value="Sig_transdc_resp-reg_receiver"/>
</dbReference>
<dbReference type="GO" id="GO:0052621">
    <property type="term" value="F:diguanylate cyclase activity"/>
    <property type="evidence" value="ECO:0007669"/>
    <property type="project" value="UniProtKB-EC"/>
</dbReference>
<dbReference type="Pfam" id="PF00990">
    <property type="entry name" value="GGDEF"/>
    <property type="match status" value="1"/>
</dbReference>
<accession>A0A9W4QR00</accession>
<dbReference type="SMART" id="SM00267">
    <property type="entry name" value="GGDEF"/>
    <property type="match status" value="1"/>
</dbReference>
<dbReference type="FunFam" id="3.30.70.270:FF:000001">
    <property type="entry name" value="Diguanylate cyclase domain protein"/>
    <property type="match status" value="1"/>
</dbReference>
<feature type="modified residue" description="4-aspartylphosphate" evidence="4">
    <location>
        <position position="174"/>
    </location>
</feature>
<dbReference type="NCBIfam" id="TIGR00254">
    <property type="entry name" value="GGDEF"/>
    <property type="match status" value="1"/>
</dbReference>
<dbReference type="InterPro" id="IPR000160">
    <property type="entry name" value="GGDEF_dom"/>
</dbReference>
<dbReference type="GO" id="GO:0043709">
    <property type="term" value="P:cell adhesion involved in single-species biofilm formation"/>
    <property type="evidence" value="ECO:0007669"/>
    <property type="project" value="TreeGrafter"/>
</dbReference>
<evidence type="ECO:0000313" key="9">
    <source>
        <dbReference type="Proteomes" id="UP001152467"/>
    </source>
</evidence>
<comment type="cofactor">
    <cofactor evidence="1">
        <name>Mg(2+)</name>
        <dbReference type="ChEBI" id="CHEBI:18420"/>
    </cofactor>
</comment>
<dbReference type="GO" id="GO:1902201">
    <property type="term" value="P:negative regulation of bacterial-type flagellum-dependent cell motility"/>
    <property type="evidence" value="ECO:0007669"/>
    <property type="project" value="TreeGrafter"/>
</dbReference>